<feature type="region of interest" description="Disordered" evidence="1">
    <location>
        <begin position="192"/>
        <end position="221"/>
    </location>
</feature>
<evidence type="ECO:0000259" key="2">
    <source>
        <dbReference type="Pfam" id="PF02120"/>
    </source>
</evidence>
<dbReference type="RefSeq" id="WP_160622902.1">
    <property type="nucleotide sequence ID" value="NZ_CP028271.1"/>
</dbReference>
<dbReference type="OrthoDB" id="1792985at2"/>
<feature type="compositionally biased region" description="Polar residues" evidence="1">
    <location>
        <begin position="355"/>
        <end position="369"/>
    </location>
</feature>
<keyword evidence="3" id="KW-0282">Flagellum</keyword>
<dbReference type="InterPro" id="IPR038610">
    <property type="entry name" value="FliK-like_C_sf"/>
</dbReference>
<evidence type="ECO:0000256" key="1">
    <source>
        <dbReference type="SAM" id="MobiDB-lite"/>
    </source>
</evidence>
<organism evidence="3 4">
    <name type="scientific">Mixta intestinalis</name>
    <dbReference type="NCBI Taxonomy" id="1615494"/>
    <lineage>
        <taxon>Bacteria</taxon>
        <taxon>Pseudomonadati</taxon>
        <taxon>Pseudomonadota</taxon>
        <taxon>Gammaproteobacteria</taxon>
        <taxon>Enterobacterales</taxon>
        <taxon>Erwiniaceae</taxon>
        <taxon>Mixta</taxon>
    </lineage>
</organism>
<dbReference type="Gene3D" id="3.30.750.140">
    <property type="match status" value="1"/>
</dbReference>
<feature type="compositionally biased region" description="Low complexity" evidence="1">
    <location>
        <begin position="201"/>
        <end position="221"/>
    </location>
</feature>
<dbReference type="Pfam" id="PF02120">
    <property type="entry name" value="Flg_hook"/>
    <property type="match status" value="1"/>
</dbReference>
<keyword evidence="3" id="KW-0969">Cilium</keyword>
<gene>
    <name evidence="3" type="primary">fliK_2</name>
    <name evidence="3" type="ORF">C7M51_03579</name>
</gene>
<protein>
    <submittedName>
        <fullName evidence="3">Flagellar hook-length control protein</fullName>
    </submittedName>
</protein>
<proteinExistence type="predicted"/>
<sequence length="369" mass="38881">MMVNVVAALTGASYDNTGNAPTEAGENGDFASALGMQLALLPLAVGGQLPTGEALPEGEVPVELDVADENKPDEANDEQWLIAPPVMTPATLIETAIAPALPLTTAQVTTAPETADLATEPHKSAVTDMLRMIASPQSAVATEPTVTPQTQAATQNVVQQQSAGAFIVPDQPEQEQVATDIREPVTLDNAPTAEHRPVTMPFTTSTSTISQPSSPATPVTPSTVHATLEEKVGSPAWQQALGHQLSSFTRNGVHHAELRLHPEELGPLQINLRLSHDQAQLHFMTEHHQVRAALEAAMPHLRASLAESGIQLDQGSVGSEAPAWGSPESGFGQSSQSQRDRETAMTAEAEEETSTRLIHSQASGISIFA</sequence>
<keyword evidence="4" id="KW-1185">Reference proteome</keyword>
<dbReference type="PANTHER" id="PTHR37533:SF2">
    <property type="entry name" value="FLAGELLAR HOOK-LENGTH CONTROL PROTEIN"/>
    <property type="match status" value="1"/>
</dbReference>
<dbReference type="CDD" id="cd17470">
    <property type="entry name" value="T3SS_Flik_C"/>
    <property type="match status" value="1"/>
</dbReference>
<evidence type="ECO:0000313" key="4">
    <source>
        <dbReference type="Proteomes" id="UP000464053"/>
    </source>
</evidence>
<feature type="domain" description="Flagellar hook-length control protein-like C-terminal" evidence="2">
    <location>
        <begin position="244"/>
        <end position="321"/>
    </location>
</feature>
<dbReference type="InterPro" id="IPR021136">
    <property type="entry name" value="Flagellar_hook_control-like_C"/>
</dbReference>
<dbReference type="KEGG" id="mint:C7M51_03579"/>
<keyword evidence="3" id="KW-0966">Cell projection</keyword>
<name>A0A6P1Q4T9_9GAMM</name>
<evidence type="ECO:0000313" key="3">
    <source>
        <dbReference type="EMBL" id="QHM73234.1"/>
    </source>
</evidence>
<reference evidence="3 4" key="1">
    <citation type="submission" date="2018-03" db="EMBL/GenBank/DDBJ databases">
        <title>Pantoea intestinalis SRCM103226 isolated form the mealworm.</title>
        <authorList>
            <person name="Jeong D.-Y."/>
            <person name="Kim J.W."/>
        </authorList>
    </citation>
    <scope>NUCLEOTIDE SEQUENCE [LARGE SCALE GENOMIC DNA]</scope>
    <source>
        <strain evidence="3 4">SRCM103226</strain>
    </source>
</reference>
<dbReference type="Proteomes" id="UP000464053">
    <property type="component" value="Chromosome"/>
</dbReference>
<dbReference type="EMBL" id="CP028271">
    <property type="protein sequence ID" value="QHM73234.1"/>
    <property type="molecule type" value="Genomic_DNA"/>
</dbReference>
<dbReference type="InterPro" id="IPR052563">
    <property type="entry name" value="FliK"/>
</dbReference>
<dbReference type="AlphaFoldDB" id="A0A6P1Q4T9"/>
<feature type="region of interest" description="Disordered" evidence="1">
    <location>
        <begin position="313"/>
        <end position="369"/>
    </location>
</feature>
<accession>A0A6P1Q4T9</accession>
<dbReference type="PANTHER" id="PTHR37533">
    <property type="entry name" value="FLAGELLAR HOOK-LENGTH CONTROL PROTEIN"/>
    <property type="match status" value="1"/>
</dbReference>